<dbReference type="KEGG" id="ned:HUN01_02845"/>
<dbReference type="PANTHER" id="PTHR43037">
    <property type="entry name" value="UNNAMED PRODUCT-RELATED"/>
    <property type="match status" value="1"/>
</dbReference>
<dbReference type="InterPro" id="IPR050955">
    <property type="entry name" value="Plant_Biomass_Hydrol_Est"/>
</dbReference>
<gene>
    <name evidence="4" type="ORF">HUN01_02845</name>
</gene>
<evidence type="ECO:0000256" key="2">
    <source>
        <dbReference type="ARBA" id="ARBA00022801"/>
    </source>
</evidence>
<name>A0A7D7LA61_9NOSO</name>
<feature type="domain" description="Phospholipase/carboxylesterase/thioesterase" evidence="3">
    <location>
        <begin position="86"/>
        <end position="198"/>
    </location>
</feature>
<dbReference type="InterPro" id="IPR003140">
    <property type="entry name" value="PLipase/COase/thioEstase"/>
</dbReference>
<reference evidence="5" key="1">
    <citation type="submission" date="2020-06" db="EMBL/GenBank/DDBJ databases">
        <title>Nostoc edaphicum CCNP1411 genome.</title>
        <authorList>
            <person name="Fidor A."/>
            <person name="Grabski M."/>
            <person name="Gawor J."/>
            <person name="Gromadka R."/>
            <person name="Wegrzyn G."/>
            <person name="Mazur-Marzec H."/>
        </authorList>
    </citation>
    <scope>NUCLEOTIDE SEQUENCE [LARGE SCALE GENOMIC DNA]</scope>
    <source>
        <strain evidence="5">CCNP1411</strain>
    </source>
</reference>
<protein>
    <submittedName>
        <fullName evidence="4">Dienelactone hydrolase family protein</fullName>
    </submittedName>
</protein>
<dbReference type="RefSeq" id="WP_181929990.1">
    <property type="nucleotide sequence ID" value="NZ_CP054698.1"/>
</dbReference>
<dbReference type="GO" id="GO:0016787">
    <property type="term" value="F:hydrolase activity"/>
    <property type="evidence" value="ECO:0007669"/>
    <property type="project" value="UniProtKB-KW"/>
</dbReference>
<accession>A0A7D7LA61</accession>
<keyword evidence="1" id="KW-0732">Signal</keyword>
<proteinExistence type="predicted"/>
<evidence type="ECO:0000313" key="4">
    <source>
        <dbReference type="EMBL" id="QMS86554.1"/>
    </source>
</evidence>
<keyword evidence="5" id="KW-1185">Reference proteome</keyword>
<dbReference type="Pfam" id="PF02230">
    <property type="entry name" value="Abhydrolase_2"/>
    <property type="match status" value="1"/>
</dbReference>
<evidence type="ECO:0000259" key="3">
    <source>
        <dbReference type="Pfam" id="PF02230"/>
    </source>
</evidence>
<dbReference type="AlphaFoldDB" id="A0A7D7LA61"/>
<dbReference type="PANTHER" id="PTHR43037:SF5">
    <property type="entry name" value="FERULOYL ESTERASE"/>
    <property type="match status" value="1"/>
</dbReference>
<sequence length="222" mass="24266">MSVEHHSFNTSNGSLSYLLSPVSDNIKQPAPLVLFLHGARDRGTDINVLLKWGLPRFVDSSSSLPYVFAAPQLPEGQTWVDRESDVIALLDNLIISQPIDPSRVILSGFSLGTAGAWHIAASHRDRFAGLVAVSGRVPKTLEPSQLAALKEIPIQIFQGGKDEKLPIEDTQQIVDTLRGLGGTVDFTVLPEGDHFIADEVYSDSKLQQWFVSQNRRQASVVA</sequence>
<organism evidence="4 5">
    <name type="scientific">Nostoc edaphicum CCNP1411</name>
    <dbReference type="NCBI Taxonomy" id="1472755"/>
    <lineage>
        <taxon>Bacteria</taxon>
        <taxon>Bacillati</taxon>
        <taxon>Cyanobacteriota</taxon>
        <taxon>Cyanophyceae</taxon>
        <taxon>Nostocales</taxon>
        <taxon>Nostocaceae</taxon>
        <taxon>Nostoc</taxon>
    </lineage>
</organism>
<keyword evidence="2 4" id="KW-0378">Hydrolase</keyword>
<dbReference type="SUPFAM" id="SSF53474">
    <property type="entry name" value="alpha/beta-Hydrolases"/>
    <property type="match status" value="1"/>
</dbReference>
<evidence type="ECO:0000256" key="1">
    <source>
        <dbReference type="ARBA" id="ARBA00022729"/>
    </source>
</evidence>
<evidence type="ECO:0000313" key="5">
    <source>
        <dbReference type="Proteomes" id="UP000514713"/>
    </source>
</evidence>
<dbReference type="EMBL" id="CP054698">
    <property type="protein sequence ID" value="QMS86554.1"/>
    <property type="molecule type" value="Genomic_DNA"/>
</dbReference>
<dbReference type="Proteomes" id="UP000514713">
    <property type="component" value="Chromosome"/>
</dbReference>
<dbReference type="InterPro" id="IPR029058">
    <property type="entry name" value="AB_hydrolase_fold"/>
</dbReference>
<dbReference type="Gene3D" id="3.40.50.1820">
    <property type="entry name" value="alpha/beta hydrolase"/>
    <property type="match status" value="1"/>
</dbReference>